<protein>
    <submittedName>
        <fullName evidence="1">Uncharacterized protein</fullName>
    </submittedName>
</protein>
<name>A0A0E9TM84_ANGAN</name>
<proteinExistence type="predicted"/>
<dbReference type="EMBL" id="GBXM01054739">
    <property type="protein sequence ID" value="JAH53838.1"/>
    <property type="molecule type" value="Transcribed_RNA"/>
</dbReference>
<dbReference type="AlphaFoldDB" id="A0A0E9TM84"/>
<accession>A0A0E9TM84</accession>
<organism evidence="1">
    <name type="scientific">Anguilla anguilla</name>
    <name type="common">European freshwater eel</name>
    <name type="synonym">Muraena anguilla</name>
    <dbReference type="NCBI Taxonomy" id="7936"/>
    <lineage>
        <taxon>Eukaryota</taxon>
        <taxon>Metazoa</taxon>
        <taxon>Chordata</taxon>
        <taxon>Craniata</taxon>
        <taxon>Vertebrata</taxon>
        <taxon>Euteleostomi</taxon>
        <taxon>Actinopterygii</taxon>
        <taxon>Neopterygii</taxon>
        <taxon>Teleostei</taxon>
        <taxon>Anguilliformes</taxon>
        <taxon>Anguillidae</taxon>
        <taxon>Anguilla</taxon>
    </lineage>
</organism>
<reference evidence="1" key="1">
    <citation type="submission" date="2014-11" db="EMBL/GenBank/DDBJ databases">
        <authorList>
            <person name="Amaro Gonzalez C."/>
        </authorList>
    </citation>
    <scope>NUCLEOTIDE SEQUENCE</scope>
</reference>
<reference evidence="1" key="2">
    <citation type="journal article" date="2015" name="Fish Shellfish Immunol.">
        <title>Early steps in the European eel (Anguilla anguilla)-Vibrio vulnificus interaction in the gills: Role of the RtxA13 toxin.</title>
        <authorList>
            <person name="Callol A."/>
            <person name="Pajuelo D."/>
            <person name="Ebbesson L."/>
            <person name="Teles M."/>
            <person name="MacKenzie S."/>
            <person name="Amaro C."/>
        </authorList>
    </citation>
    <scope>NUCLEOTIDE SEQUENCE</scope>
</reference>
<evidence type="ECO:0000313" key="1">
    <source>
        <dbReference type="EMBL" id="JAH53838.1"/>
    </source>
</evidence>
<sequence>MEMGDTLLCAGVPWLVCFAKHC</sequence>